<reference evidence="2 3" key="1">
    <citation type="submission" date="2018-03" db="EMBL/GenBank/DDBJ databases">
        <title>Chitinolytic properties of Streptosporangium nondiastaticum TBG75A20.</title>
        <authorList>
            <person name="Gayathri V."/>
            <person name="Shiburaj S."/>
        </authorList>
    </citation>
    <scope>NUCLEOTIDE SEQUENCE [LARGE SCALE GENOMIC DNA]</scope>
    <source>
        <strain evidence="2 3">TBG75A20</strain>
    </source>
</reference>
<dbReference type="AlphaFoldDB" id="A0A9X7JQ66"/>
<comment type="caution">
    <text evidence="2">The sequence shown here is derived from an EMBL/GenBank/DDBJ whole genome shotgun (WGS) entry which is preliminary data.</text>
</comment>
<proteinExistence type="predicted"/>
<evidence type="ECO:0000313" key="2">
    <source>
        <dbReference type="EMBL" id="PSJ27601.1"/>
    </source>
</evidence>
<keyword evidence="3" id="KW-1185">Reference proteome</keyword>
<protein>
    <submittedName>
        <fullName evidence="2">Uncharacterized protein</fullName>
    </submittedName>
</protein>
<feature type="region of interest" description="Disordered" evidence="1">
    <location>
        <begin position="120"/>
        <end position="159"/>
    </location>
</feature>
<accession>A0A9X7JQ66</accession>
<feature type="compositionally biased region" description="Polar residues" evidence="1">
    <location>
        <begin position="148"/>
        <end position="159"/>
    </location>
</feature>
<dbReference type="OrthoDB" id="3855104at2"/>
<dbReference type="EMBL" id="PXWG01000039">
    <property type="protein sequence ID" value="PSJ27601.1"/>
    <property type="molecule type" value="Genomic_DNA"/>
</dbReference>
<evidence type="ECO:0000256" key="1">
    <source>
        <dbReference type="SAM" id="MobiDB-lite"/>
    </source>
</evidence>
<sequence length="159" mass="17165">MTEQASPQGGFAAELASLKKFKGRVDELLRTLDESDGAPSKMADTGLTQAHLGQGFSAAEALYGVYYSVHSDLVTLSQLLNDQIKALGDAMLEAHGGYANADAEEREKLWAIHERMRRQYDPKLDPDAGPAQPHTSRTGPRTELPADGSNNGSGRPTHF</sequence>
<organism evidence="2 3">
    <name type="scientific">Streptosporangium nondiastaticum</name>
    <dbReference type="NCBI Taxonomy" id="35764"/>
    <lineage>
        <taxon>Bacteria</taxon>
        <taxon>Bacillati</taxon>
        <taxon>Actinomycetota</taxon>
        <taxon>Actinomycetes</taxon>
        <taxon>Streptosporangiales</taxon>
        <taxon>Streptosporangiaceae</taxon>
        <taxon>Streptosporangium</taxon>
    </lineage>
</organism>
<gene>
    <name evidence="2" type="ORF">B7P34_16740</name>
</gene>
<dbReference type="Proteomes" id="UP000242427">
    <property type="component" value="Unassembled WGS sequence"/>
</dbReference>
<evidence type="ECO:0000313" key="3">
    <source>
        <dbReference type="Proteomes" id="UP000242427"/>
    </source>
</evidence>
<dbReference type="RefSeq" id="WP_106677336.1">
    <property type="nucleotide sequence ID" value="NZ_PXWG01000039.1"/>
</dbReference>
<name>A0A9X7JQ66_9ACTN</name>